<dbReference type="Pfam" id="PF00873">
    <property type="entry name" value="ACR_tran"/>
    <property type="match status" value="1"/>
</dbReference>
<name>H0F4V2_9BURK</name>
<dbReference type="EMBL" id="AGUF01000038">
    <property type="protein sequence ID" value="EHK66659.1"/>
    <property type="molecule type" value="Genomic_DNA"/>
</dbReference>
<proteinExistence type="predicted"/>
<dbReference type="Gene3D" id="3.30.2090.10">
    <property type="entry name" value="Multidrug efflux transporter AcrB TolC docking domain, DN and DC subdomains"/>
    <property type="match status" value="2"/>
</dbReference>
<dbReference type="AlphaFoldDB" id="H0F4V2"/>
<feature type="transmembrane region" description="Helical" evidence="8">
    <location>
        <begin position="332"/>
        <end position="352"/>
    </location>
</feature>
<dbReference type="SUPFAM" id="SSF82693">
    <property type="entry name" value="Multidrug efflux transporter AcrB pore domain, PN1, PN2, PC1 and PC2 subdomains"/>
    <property type="match status" value="4"/>
</dbReference>
<keyword evidence="2" id="KW-0813">Transport</keyword>
<comment type="subcellular location">
    <subcellularLocation>
        <location evidence="1">Cell inner membrane</location>
        <topology evidence="1">Multi-pass membrane protein</topology>
    </subcellularLocation>
</comment>
<organism evidence="9 10">
    <name type="scientific">Achromobacter arsenitoxydans SY8</name>
    <dbReference type="NCBI Taxonomy" id="477184"/>
    <lineage>
        <taxon>Bacteria</taxon>
        <taxon>Pseudomonadati</taxon>
        <taxon>Pseudomonadota</taxon>
        <taxon>Betaproteobacteria</taxon>
        <taxon>Burkholderiales</taxon>
        <taxon>Alcaligenaceae</taxon>
        <taxon>Achromobacter</taxon>
    </lineage>
</organism>
<keyword evidence="5 8" id="KW-0812">Transmembrane</keyword>
<dbReference type="Proteomes" id="UP000003113">
    <property type="component" value="Unassembled WGS sequence"/>
</dbReference>
<evidence type="ECO:0000256" key="6">
    <source>
        <dbReference type="ARBA" id="ARBA00022989"/>
    </source>
</evidence>
<dbReference type="FunFam" id="3.30.70.1430:FF:000001">
    <property type="entry name" value="Efflux pump membrane transporter"/>
    <property type="match status" value="1"/>
</dbReference>
<keyword evidence="7 8" id="KW-0472">Membrane</keyword>
<dbReference type="InterPro" id="IPR001036">
    <property type="entry name" value="Acrflvin-R"/>
</dbReference>
<dbReference type="STRING" id="477184.KYC_08970"/>
<dbReference type="Gene3D" id="1.20.1640.10">
    <property type="entry name" value="Multidrug efflux transporter AcrB transmembrane domain"/>
    <property type="match status" value="2"/>
</dbReference>
<feature type="transmembrane region" description="Helical" evidence="8">
    <location>
        <begin position="944"/>
        <end position="965"/>
    </location>
</feature>
<dbReference type="GO" id="GO:0042910">
    <property type="term" value="F:xenobiotic transmembrane transporter activity"/>
    <property type="evidence" value="ECO:0007669"/>
    <property type="project" value="TreeGrafter"/>
</dbReference>
<keyword evidence="4" id="KW-0997">Cell inner membrane</keyword>
<feature type="transmembrane region" description="Helical" evidence="8">
    <location>
        <begin position="844"/>
        <end position="862"/>
    </location>
</feature>
<dbReference type="Gene3D" id="3.30.70.1320">
    <property type="entry name" value="Multidrug efflux transporter AcrB pore domain like"/>
    <property type="match status" value="1"/>
</dbReference>
<dbReference type="SUPFAM" id="SSF82866">
    <property type="entry name" value="Multidrug efflux transporter AcrB transmembrane domain"/>
    <property type="match status" value="2"/>
</dbReference>
<evidence type="ECO:0000256" key="5">
    <source>
        <dbReference type="ARBA" id="ARBA00022692"/>
    </source>
</evidence>
<dbReference type="PRINTS" id="PR00702">
    <property type="entry name" value="ACRIFLAVINRP"/>
</dbReference>
<evidence type="ECO:0000256" key="1">
    <source>
        <dbReference type="ARBA" id="ARBA00004429"/>
    </source>
</evidence>
<keyword evidence="6 8" id="KW-1133">Transmembrane helix</keyword>
<feature type="transmembrane region" description="Helical" evidence="8">
    <location>
        <begin position="462"/>
        <end position="489"/>
    </location>
</feature>
<protein>
    <submittedName>
        <fullName evidence="9">AcrB/AcrD/AcrF family protein 3</fullName>
    </submittedName>
</protein>
<feature type="transmembrane region" description="Helical" evidence="8">
    <location>
        <begin position="977"/>
        <end position="1003"/>
    </location>
</feature>
<sequence length="1034" mass="110734">MKFTDLFVRRPVLALVVSTLILLLGIKALSGLPVRQYPLTESTTITITTQYPGASPDLMQGFVTQPIAQSVATVEGIDYLSSSSTQGRSVITVRMKLNADSNKAMTEVMAKVNEVKYRLPQDVYDPVLVKSAGEATAVAYMGFSSTDMSLAALTDYLSRVVQPQLSSIDGVANVELYGGQKLAMRVWLDPDRMAARGISAGELAAALRDNNVQAAPGQAKGLYVVSNIQVNTDLVNVAEFRDMVVKRDRDAIVRLGDVATVELGAASTDSSGLMDGEPAVYFGLNATPVGNPLVIVKRLNELLPNIKQNLPPGTSVQVPFELARFISASIDGVTRTLLEAIAIVVAVIFLCLGSLRAVLIPVVTIPLSMLGGAAIMALFGFSVNLLTLLAMVLAIGLVVDDAIVVVENVHRHIEEGKSPVRAALVGAREVAGPVIAMTITLAAVYAPIGLMGGLTGSLFKEFAFTLAGAVVVSGVIALTLSPVMSSFLLNGRVSEGWMARRAEHFFGRLGDAYGRVLDVSLHHRWVTGALAVAVLASLPFLYNAAQQELAPVEDQSTVLTAIKSPQQANIDYVEKFGKKWDDVMKTLPEQKGRWLINGSDGVSNSIGGVDFVDWQDRKRSADEIQADMQSMANQIEGSNVFAFQLPSLPGSTGGLPVQMVLMSASDYAVVYEAMEDLKKAARASGLFMVVDSDLDYNNPVVQLKVDRAKANSLGVTMKSIGDTLAVLVGENYVNRFGMDGRSYDVIPQSLREQRISPQALAQFHVKSASGAQVPLSNLVTVSMGVEPNKLTQFNQLNAATFQAIPMPGVTMGDAVQFLTRQAQSLPAGFSYDWQSDARQFSQEGSALMITFIFAIIVIYLVLAAQYESLRDPFIILVSVPMSICGALIPLALGMATVNIYTQIGLVTLIGLISKHGILMVEFANEMQVSHGLDRRAAMEQAARIRLRPILMTTAAMVMGLIPLLFATGAGAHSRYSLGLVIVVGLLVGTLFTLFVLPTVYTVFARDHRAANDTPRARELAQADAEDVRTAGASA</sequence>
<evidence type="ECO:0000256" key="2">
    <source>
        <dbReference type="ARBA" id="ARBA00022448"/>
    </source>
</evidence>
<feature type="transmembrane region" description="Helical" evidence="8">
    <location>
        <begin position="430"/>
        <end position="450"/>
    </location>
</feature>
<evidence type="ECO:0000256" key="7">
    <source>
        <dbReference type="ARBA" id="ARBA00023136"/>
    </source>
</evidence>
<comment type="caution">
    <text evidence="9">The sequence shown here is derived from an EMBL/GenBank/DDBJ whole genome shotgun (WGS) entry which is preliminary data.</text>
</comment>
<gene>
    <name evidence="9" type="ORF">KYC_08970</name>
</gene>
<accession>H0F4V2</accession>
<evidence type="ECO:0000256" key="3">
    <source>
        <dbReference type="ARBA" id="ARBA00022475"/>
    </source>
</evidence>
<dbReference type="PANTHER" id="PTHR32063:SF28">
    <property type="entry name" value="BLR2861 PROTEIN"/>
    <property type="match status" value="1"/>
</dbReference>
<dbReference type="GO" id="GO:0005886">
    <property type="term" value="C:plasma membrane"/>
    <property type="evidence" value="ECO:0007669"/>
    <property type="project" value="UniProtKB-SubCell"/>
</dbReference>
<feature type="transmembrane region" description="Helical" evidence="8">
    <location>
        <begin position="874"/>
        <end position="897"/>
    </location>
</feature>
<dbReference type="PATRIC" id="fig|477184.5.peg.1776"/>
<dbReference type="Gene3D" id="3.30.70.1440">
    <property type="entry name" value="Multidrug efflux transporter AcrB pore domain"/>
    <property type="match status" value="1"/>
</dbReference>
<dbReference type="SUPFAM" id="SSF82714">
    <property type="entry name" value="Multidrug efflux transporter AcrB TolC docking domain, DN and DC subdomains"/>
    <property type="match status" value="2"/>
</dbReference>
<dbReference type="Gene3D" id="3.30.70.1430">
    <property type="entry name" value="Multidrug efflux transporter AcrB pore domain"/>
    <property type="match status" value="2"/>
</dbReference>
<feature type="transmembrane region" description="Helical" evidence="8">
    <location>
        <begin position="903"/>
        <end position="923"/>
    </location>
</feature>
<reference evidence="9 10" key="1">
    <citation type="journal article" date="2012" name="J. Bacteriol.">
        <title>Genome sequence of the highly efficient arsenite-oxidizing bacterium Achromobacter arsenitoxydans SY8.</title>
        <authorList>
            <person name="Li X."/>
            <person name="Hu Y."/>
            <person name="Gong J."/>
            <person name="Lin Y."/>
            <person name="Johnstone L."/>
            <person name="Rensing C."/>
            <person name="Wang G."/>
        </authorList>
    </citation>
    <scope>NUCLEOTIDE SEQUENCE [LARGE SCALE GENOMIC DNA]</scope>
    <source>
        <strain evidence="9 10">SY8</strain>
    </source>
</reference>
<dbReference type="eggNOG" id="COG0841">
    <property type="taxonomic scope" value="Bacteria"/>
</dbReference>
<dbReference type="InterPro" id="IPR027463">
    <property type="entry name" value="AcrB_DN_DC_subdom"/>
</dbReference>
<evidence type="ECO:0000313" key="10">
    <source>
        <dbReference type="Proteomes" id="UP000003113"/>
    </source>
</evidence>
<dbReference type="NCBIfam" id="NF033617">
    <property type="entry name" value="RND_permease_2"/>
    <property type="match status" value="1"/>
</dbReference>
<keyword evidence="3" id="KW-1003">Cell membrane</keyword>
<dbReference type="PANTHER" id="PTHR32063">
    <property type="match status" value="1"/>
</dbReference>
<keyword evidence="10" id="KW-1185">Reference proteome</keyword>
<dbReference type="FunFam" id="1.20.1640.10:FF:000001">
    <property type="entry name" value="Efflux pump membrane transporter"/>
    <property type="match status" value="1"/>
</dbReference>
<dbReference type="RefSeq" id="WP_008161153.1">
    <property type="nucleotide sequence ID" value="NZ_AGUF01000038.1"/>
</dbReference>
<evidence type="ECO:0000256" key="4">
    <source>
        <dbReference type="ARBA" id="ARBA00022519"/>
    </source>
</evidence>
<evidence type="ECO:0000313" key="9">
    <source>
        <dbReference type="EMBL" id="EHK66659.1"/>
    </source>
</evidence>
<evidence type="ECO:0000256" key="8">
    <source>
        <dbReference type="SAM" id="Phobius"/>
    </source>
</evidence>
<dbReference type="OrthoDB" id="9757904at2"/>